<dbReference type="InterPro" id="IPR010930">
    <property type="entry name" value="Flg_bb/hook_C_dom"/>
</dbReference>
<evidence type="ECO:0000256" key="1">
    <source>
        <dbReference type="ARBA" id="ARBA00004117"/>
    </source>
</evidence>
<comment type="similarity">
    <text evidence="2 5">Belongs to the flagella basal body rod proteins family.</text>
</comment>
<evidence type="ECO:0000313" key="10">
    <source>
        <dbReference type="EMBL" id="MDQ0317579.1"/>
    </source>
</evidence>
<evidence type="ECO:0000256" key="2">
    <source>
        <dbReference type="ARBA" id="ARBA00009677"/>
    </source>
</evidence>
<keyword evidence="4 5" id="KW-0975">Bacterial flagellum</keyword>
<feature type="domain" description="Flagellar basal-body/hook protein C-terminal" evidence="7">
    <location>
        <begin position="364"/>
        <end position="408"/>
    </location>
</feature>
<keyword evidence="10" id="KW-0282">Flagellum</keyword>
<dbReference type="InterPro" id="IPR011491">
    <property type="entry name" value="FlgE_D2"/>
</dbReference>
<dbReference type="InterPro" id="IPR001444">
    <property type="entry name" value="Flag_bb_rod_N"/>
</dbReference>
<dbReference type="PANTHER" id="PTHR30435:SF19">
    <property type="entry name" value="FLAGELLAR BASAL-BODY ROD PROTEIN FLGG"/>
    <property type="match status" value="1"/>
</dbReference>
<keyword evidence="11" id="KW-1185">Reference proteome</keyword>
<dbReference type="InterPro" id="IPR037058">
    <property type="entry name" value="Falgellar_hook_FlgE_sf"/>
</dbReference>
<protein>
    <recommendedName>
        <fullName evidence="3">Flagellar hook protein FlgE</fullName>
    </recommendedName>
</protein>
<reference evidence="10" key="1">
    <citation type="submission" date="2023-07" db="EMBL/GenBank/DDBJ databases">
        <title>Genomic Encyclopedia of Type Strains, Phase IV (KMG-IV): sequencing the most valuable type-strain genomes for metagenomic binning, comparative biology and taxonomic classification.</title>
        <authorList>
            <person name="Goeker M."/>
        </authorList>
    </citation>
    <scope>NUCLEOTIDE SEQUENCE</scope>
    <source>
        <strain evidence="10">DSM 21202</strain>
    </source>
</reference>
<feature type="domain" description="Flagellar basal body rod protein N-terminal" evidence="6">
    <location>
        <begin position="7"/>
        <end position="37"/>
    </location>
</feature>
<comment type="subcellular location">
    <subcellularLocation>
        <location evidence="1 5">Bacterial flagellum basal body</location>
    </subcellularLocation>
</comment>
<dbReference type="PROSITE" id="PS00588">
    <property type="entry name" value="FLAGELLA_BB_ROD"/>
    <property type="match status" value="1"/>
</dbReference>
<name>A0AAE4AWA8_9HYPH</name>
<dbReference type="Pfam" id="PF00460">
    <property type="entry name" value="Flg_bb_rod"/>
    <property type="match status" value="1"/>
</dbReference>
<evidence type="ECO:0000313" key="11">
    <source>
        <dbReference type="Proteomes" id="UP001229244"/>
    </source>
</evidence>
<dbReference type="AlphaFoldDB" id="A0AAE4AWA8"/>
<dbReference type="GO" id="GO:0009425">
    <property type="term" value="C:bacterial-type flagellum basal body"/>
    <property type="evidence" value="ECO:0007669"/>
    <property type="project" value="UniProtKB-SubCell"/>
</dbReference>
<dbReference type="RefSeq" id="WP_306887503.1">
    <property type="nucleotide sequence ID" value="NZ_JAUSUL010000006.1"/>
</dbReference>
<feature type="domain" description="Flagellar hook protein FlgE D2" evidence="8">
    <location>
        <begin position="169"/>
        <end position="289"/>
    </location>
</feature>
<dbReference type="GO" id="GO:0071978">
    <property type="term" value="P:bacterial-type flagellum-dependent swarming motility"/>
    <property type="evidence" value="ECO:0007669"/>
    <property type="project" value="TreeGrafter"/>
</dbReference>
<dbReference type="PANTHER" id="PTHR30435">
    <property type="entry name" value="FLAGELLAR PROTEIN"/>
    <property type="match status" value="1"/>
</dbReference>
<dbReference type="NCBIfam" id="TIGR03506">
    <property type="entry name" value="FlgEFG_subfam"/>
    <property type="match status" value="1"/>
</dbReference>
<dbReference type="InterPro" id="IPR037925">
    <property type="entry name" value="FlgE/F/G-like"/>
</dbReference>
<evidence type="ECO:0000256" key="4">
    <source>
        <dbReference type="ARBA" id="ARBA00023143"/>
    </source>
</evidence>
<evidence type="ECO:0000259" key="8">
    <source>
        <dbReference type="Pfam" id="PF07559"/>
    </source>
</evidence>
<dbReference type="InterPro" id="IPR019776">
    <property type="entry name" value="Flagellar_basal_body_rod_CS"/>
</dbReference>
<dbReference type="Gene3D" id="2.60.98.20">
    <property type="entry name" value="Flagellar hook protein FlgE"/>
    <property type="match status" value="1"/>
</dbReference>
<feature type="domain" description="Flagellar hook protein FlgE/F/G-like D1" evidence="9">
    <location>
        <begin position="84"/>
        <end position="127"/>
    </location>
</feature>
<evidence type="ECO:0000259" key="6">
    <source>
        <dbReference type="Pfam" id="PF00460"/>
    </source>
</evidence>
<evidence type="ECO:0000256" key="3">
    <source>
        <dbReference type="ARBA" id="ARBA00019015"/>
    </source>
</evidence>
<evidence type="ECO:0000259" key="7">
    <source>
        <dbReference type="Pfam" id="PF06429"/>
    </source>
</evidence>
<gene>
    <name evidence="10" type="ORF">J2S73_004065</name>
</gene>
<organism evidence="10 11">
    <name type="scientific">Amorphus orientalis</name>
    <dbReference type="NCBI Taxonomy" id="649198"/>
    <lineage>
        <taxon>Bacteria</taxon>
        <taxon>Pseudomonadati</taxon>
        <taxon>Pseudomonadota</taxon>
        <taxon>Alphaproteobacteria</taxon>
        <taxon>Hyphomicrobiales</taxon>
        <taxon>Amorphaceae</taxon>
        <taxon>Amorphus</taxon>
    </lineage>
</organism>
<dbReference type="Pfam" id="PF07559">
    <property type="entry name" value="FlgE_D2"/>
    <property type="match status" value="1"/>
</dbReference>
<accession>A0AAE4AWA8</accession>
<keyword evidence="10" id="KW-0969">Cilium</keyword>
<keyword evidence="10" id="KW-0966">Cell projection</keyword>
<evidence type="ECO:0000259" key="9">
    <source>
        <dbReference type="Pfam" id="PF22692"/>
    </source>
</evidence>
<dbReference type="Proteomes" id="UP001229244">
    <property type="component" value="Unassembled WGS sequence"/>
</dbReference>
<dbReference type="EMBL" id="JAUSUL010000006">
    <property type="protein sequence ID" value="MDQ0317579.1"/>
    <property type="molecule type" value="Genomic_DNA"/>
</dbReference>
<dbReference type="Pfam" id="PF22692">
    <property type="entry name" value="LlgE_F_G_D1"/>
    <property type="match status" value="1"/>
</dbReference>
<sequence length="410" mass="42919">MSLYGMLRTGVSGMNAQSTKLSTVGDNIANADTTGYKRASTEFSSLLMQNSKTSYNSGSVVTNVRYAISQEGPRIYTTSPTDLAVNGSGFFVVQDPSGQPFLTRAGGFEVDGATGLLKNQAGFTLMGYDISGGQQPAAALNGYANMVPVDLTAMNMQATPTTTGELTANIDARVTAMAAPGTAAAPAAGTYHTKSSIVTYDNLGGEVVLDMYFTKTGADTWQFDIYDSTGGAALSTNNLTFDPTTGQLTAPAAGTVGFNIPGGQPMTLDISSMSQLKSDYTPLSVERNGNAASVVSDVEIGTDGTVQAVYENGSKIPVFRIPLVDVPSPDKLEQLAGNVFQTTLNSGDIMVGFPTEGSNGEIISGALEQSNVDLATEFTEMIVAQRSYTGNSKVFQTGNELLEVLMNLKR</sequence>
<dbReference type="SUPFAM" id="SSF117143">
    <property type="entry name" value="Flagellar hook protein flgE"/>
    <property type="match status" value="1"/>
</dbReference>
<proteinExistence type="inferred from homology"/>
<dbReference type="Pfam" id="PF06429">
    <property type="entry name" value="Flg_bbr_C"/>
    <property type="match status" value="1"/>
</dbReference>
<comment type="caution">
    <text evidence="10">The sequence shown here is derived from an EMBL/GenBank/DDBJ whole genome shotgun (WGS) entry which is preliminary data.</text>
</comment>
<dbReference type="InterPro" id="IPR053967">
    <property type="entry name" value="LlgE_F_G-like_D1"/>
</dbReference>
<dbReference type="InterPro" id="IPR020013">
    <property type="entry name" value="Flagellar_FlgE/F/G"/>
</dbReference>
<evidence type="ECO:0000256" key="5">
    <source>
        <dbReference type="RuleBase" id="RU362116"/>
    </source>
</evidence>